<feature type="transmembrane region" description="Helical" evidence="7">
    <location>
        <begin position="630"/>
        <end position="649"/>
    </location>
</feature>
<dbReference type="NCBIfam" id="TIGR00797">
    <property type="entry name" value="matE"/>
    <property type="match status" value="2"/>
</dbReference>
<proteinExistence type="inferred from homology"/>
<keyword evidence="6 7" id="KW-0472">Membrane</keyword>
<feature type="transmembrane region" description="Helical" evidence="7">
    <location>
        <begin position="661"/>
        <end position="684"/>
    </location>
</feature>
<comment type="similarity">
    <text evidence="2 7">Belongs to the multi antimicrobial extrusion (MATE) (TC 2.A.66.1) family.</text>
</comment>
<feature type="transmembrane region" description="Helical" evidence="7">
    <location>
        <begin position="787"/>
        <end position="808"/>
    </location>
</feature>
<dbReference type="Pfam" id="PF01554">
    <property type="entry name" value="MatE"/>
    <property type="match status" value="4"/>
</dbReference>
<keyword evidence="9" id="KW-1185">Reference proteome</keyword>
<comment type="caution">
    <text evidence="8">The sequence shown here is derived from an EMBL/GenBank/DDBJ whole genome shotgun (WGS) entry which is preliminary data.</text>
</comment>
<accession>A0ABR2DRV5</accession>
<dbReference type="EMBL" id="JBBPBM010000023">
    <property type="protein sequence ID" value="KAK8545636.1"/>
    <property type="molecule type" value="Genomic_DNA"/>
</dbReference>
<dbReference type="InterPro" id="IPR045069">
    <property type="entry name" value="MATE_euk"/>
</dbReference>
<evidence type="ECO:0000256" key="4">
    <source>
        <dbReference type="ARBA" id="ARBA00022692"/>
    </source>
</evidence>
<feature type="transmembrane region" description="Helical" evidence="7">
    <location>
        <begin position="109"/>
        <end position="133"/>
    </location>
</feature>
<organism evidence="8 9">
    <name type="scientific">Hibiscus sabdariffa</name>
    <name type="common">roselle</name>
    <dbReference type="NCBI Taxonomy" id="183260"/>
    <lineage>
        <taxon>Eukaryota</taxon>
        <taxon>Viridiplantae</taxon>
        <taxon>Streptophyta</taxon>
        <taxon>Embryophyta</taxon>
        <taxon>Tracheophyta</taxon>
        <taxon>Spermatophyta</taxon>
        <taxon>Magnoliopsida</taxon>
        <taxon>eudicotyledons</taxon>
        <taxon>Gunneridae</taxon>
        <taxon>Pentapetalae</taxon>
        <taxon>rosids</taxon>
        <taxon>malvids</taxon>
        <taxon>Malvales</taxon>
        <taxon>Malvaceae</taxon>
        <taxon>Malvoideae</taxon>
        <taxon>Hibiscus</taxon>
    </lineage>
</organism>
<feature type="transmembrane region" description="Helical" evidence="7">
    <location>
        <begin position="482"/>
        <end position="503"/>
    </location>
</feature>
<evidence type="ECO:0000256" key="1">
    <source>
        <dbReference type="ARBA" id="ARBA00004141"/>
    </source>
</evidence>
<feature type="transmembrane region" description="Helical" evidence="7">
    <location>
        <begin position="523"/>
        <end position="543"/>
    </location>
</feature>
<feature type="transmembrane region" description="Helical" evidence="7">
    <location>
        <begin position="599"/>
        <end position="618"/>
    </location>
</feature>
<dbReference type="InterPro" id="IPR002528">
    <property type="entry name" value="MATE_fam"/>
</dbReference>
<feature type="transmembrane region" description="Helical" evidence="7">
    <location>
        <begin position="555"/>
        <end position="579"/>
    </location>
</feature>
<feature type="transmembrane region" description="Helical" evidence="7">
    <location>
        <begin position="215"/>
        <end position="238"/>
    </location>
</feature>
<dbReference type="Proteomes" id="UP001472677">
    <property type="component" value="Unassembled WGS sequence"/>
</dbReference>
<feature type="transmembrane region" description="Helical" evidence="7">
    <location>
        <begin position="820"/>
        <end position="840"/>
    </location>
</feature>
<evidence type="ECO:0000313" key="8">
    <source>
        <dbReference type="EMBL" id="KAK8545636.1"/>
    </source>
</evidence>
<reference evidence="8 9" key="1">
    <citation type="journal article" date="2024" name="G3 (Bethesda)">
        <title>Genome assembly of Hibiscus sabdariffa L. provides insights into metabolisms of medicinal natural products.</title>
        <authorList>
            <person name="Kim T."/>
        </authorList>
    </citation>
    <scope>NUCLEOTIDE SEQUENCE [LARGE SCALE GENOMIC DNA]</scope>
    <source>
        <strain evidence="8">TK-2024</strain>
        <tissue evidence="8">Old leaves</tissue>
    </source>
</reference>
<keyword evidence="5 7" id="KW-1133">Transmembrane helix</keyword>
<name>A0ABR2DRV5_9ROSI</name>
<evidence type="ECO:0000256" key="2">
    <source>
        <dbReference type="ARBA" id="ARBA00010199"/>
    </source>
</evidence>
<keyword evidence="3" id="KW-0813">Transport</keyword>
<evidence type="ECO:0000256" key="7">
    <source>
        <dbReference type="RuleBase" id="RU004914"/>
    </source>
</evidence>
<protein>
    <recommendedName>
        <fullName evidence="7">Protein DETOXIFICATION</fullName>
    </recommendedName>
    <alternativeName>
        <fullName evidence="7">Multidrug and toxic compound extrusion protein</fullName>
    </alternativeName>
</protein>
<feature type="transmembrane region" description="Helical" evidence="7">
    <location>
        <begin position="852"/>
        <end position="874"/>
    </location>
</feature>
<keyword evidence="4 7" id="KW-0812">Transmembrane</keyword>
<feature type="transmembrane region" description="Helical" evidence="7">
    <location>
        <begin position="343"/>
        <end position="365"/>
    </location>
</feature>
<evidence type="ECO:0000313" key="9">
    <source>
        <dbReference type="Proteomes" id="UP001472677"/>
    </source>
</evidence>
<dbReference type="PANTHER" id="PTHR11206">
    <property type="entry name" value="MULTIDRUG RESISTANCE PROTEIN"/>
    <property type="match status" value="1"/>
</dbReference>
<gene>
    <name evidence="8" type="ORF">V6N12_026466</name>
</gene>
<evidence type="ECO:0000256" key="6">
    <source>
        <dbReference type="ARBA" id="ARBA00023136"/>
    </source>
</evidence>
<evidence type="ECO:0000256" key="3">
    <source>
        <dbReference type="ARBA" id="ARBA00022448"/>
    </source>
</evidence>
<feature type="transmembrane region" description="Helical" evidence="7">
    <location>
        <begin position="77"/>
        <end position="97"/>
    </location>
</feature>
<feature type="transmembrane region" description="Helical" evidence="7">
    <location>
        <begin position="414"/>
        <end position="434"/>
    </location>
</feature>
<sequence length="897" mass="97174">MASPLTTEAANGRNSQVTGRRCWKKVMDLAEAKVQVLFAVPMVLCNVFYFSITMVSVMFAGHLGEVELAGSTLASSWATVTGFAFMVGLSGALETLCGQGFGAKMYRMLGIYLQTSCIISFLFSIIISVLWFFTEPILVLLHQDPEISRTAALYMKYLIPGLFAFGFLQNILRFLQTQSIVKPLVLFSLISLGIHFGTVYSLVNKTSLGLKGAALAASISLWISFLSLAVYVVFANKFNDTWKGLSFESFHSIAQNLKLALPSAGMVCLKGWALEILVFLAGLMSNPEITTSLIAICVNTQNVAYMITYGLGAAASTRVSNELGAGNPNKAKHAMAVTLKLSILLAVAMALTLLLGHDIWVGFFSDSHSITKKFTNITPWVVISIAIDTIQGIFSGVVRGCGWQKLAVLANIGTYYFIGMPIAIFLGFKVKLYVKKRDKSSSKATTMASPLNVEAANGCTSQRASERCWNKVMDFGEAKIQVSFAVPVVLSNVFYFSITMVSVMFAGHLGEIELAASTLANSWATVTGFAFMIGLSGALETLCGQGFGAGMYKMLGIYLQSSCIISFFFSIIISILWFYTEPILILLHQDHEISRNAALYMKYLIPGLFAFGFLQNILRFLQTQSIVKPLVLFSVVPLGIHFGIVYSLVNKTSLGIKGAPMSASISIWISLILLAAYVVFANKFNSTWQGLSSESFRCIIRNLKLALPSAAMYCLEGWAFEILVFLAGLMPNPEITTSLIAICVNTETIAYMITYGLSAAASTRVSNELGAGNPNKAKHAMTVTLKLSVLLALAVALMLAFGHGIWAGFFSNSHSIIKKFAGMTPLLIVSIAIDAIQGVLSGAARGCGWQNLAVLANLGTFYFIGMPIAVFLGFKFELYVKTLQSFSSNCGFLHAIS</sequence>
<dbReference type="CDD" id="cd13132">
    <property type="entry name" value="MATE_eukaryotic"/>
    <property type="match status" value="2"/>
</dbReference>
<feature type="transmembrane region" description="Helical" evidence="7">
    <location>
        <begin position="705"/>
        <end position="729"/>
    </location>
</feature>
<comment type="subcellular location">
    <subcellularLocation>
        <location evidence="1">Membrane</location>
        <topology evidence="1">Multi-pass membrane protein</topology>
    </subcellularLocation>
</comment>
<feature type="transmembrane region" description="Helical" evidence="7">
    <location>
        <begin position="34"/>
        <end position="57"/>
    </location>
</feature>
<evidence type="ECO:0000256" key="5">
    <source>
        <dbReference type="ARBA" id="ARBA00022989"/>
    </source>
</evidence>
<feature type="transmembrane region" description="Helical" evidence="7">
    <location>
        <begin position="153"/>
        <end position="172"/>
    </location>
</feature>
<feature type="transmembrane region" description="Helical" evidence="7">
    <location>
        <begin position="184"/>
        <end position="203"/>
    </location>
</feature>